<evidence type="ECO:0000313" key="1">
    <source>
        <dbReference type="EMBL" id="GMH10300.1"/>
    </source>
</evidence>
<keyword evidence="2" id="KW-1185">Reference proteome</keyword>
<dbReference type="EMBL" id="BSYO01000010">
    <property type="protein sequence ID" value="GMH10300.1"/>
    <property type="molecule type" value="Genomic_DNA"/>
</dbReference>
<proteinExistence type="predicted"/>
<evidence type="ECO:0000313" key="2">
    <source>
        <dbReference type="Proteomes" id="UP001279734"/>
    </source>
</evidence>
<reference evidence="1" key="1">
    <citation type="submission" date="2023-05" db="EMBL/GenBank/DDBJ databases">
        <title>Nepenthes gracilis genome sequencing.</title>
        <authorList>
            <person name="Fukushima K."/>
        </authorList>
    </citation>
    <scope>NUCLEOTIDE SEQUENCE</scope>
    <source>
        <strain evidence="1">SING2019-196</strain>
    </source>
</reference>
<dbReference type="AlphaFoldDB" id="A0AAD3SGE7"/>
<sequence>MDRYVVIDSSQNPKSILRPRWKRTSVELNGRFESKYRHDMSTLLVQSYSEVVT</sequence>
<gene>
    <name evidence="1" type="ORF">Nepgr_012141</name>
</gene>
<name>A0AAD3SGE7_NEPGR</name>
<organism evidence="1 2">
    <name type="scientific">Nepenthes gracilis</name>
    <name type="common">Slender pitcher plant</name>
    <dbReference type="NCBI Taxonomy" id="150966"/>
    <lineage>
        <taxon>Eukaryota</taxon>
        <taxon>Viridiplantae</taxon>
        <taxon>Streptophyta</taxon>
        <taxon>Embryophyta</taxon>
        <taxon>Tracheophyta</taxon>
        <taxon>Spermatophyta</taxon>
        <taxon>Magnoliopsida</taxon>
        <taxon>eudicotyledons</taxon>
        <taxon>Gunneridae</taxon>
        <taxon>Pentapetalae</taxon>
        <taxon>Caryophyllales</taxon>
        <taxon>Nepenthaceae</taxon>
        <taxon>Nepenthes</taxon>
    </lineage>
</organism>
<dbReference type="Proteomes" id="UP001279734">
    <property type="component" value="Unassembled WGS sequence"/>
</dbReference>
<protein>
    <submittedName>
        <fullName evidence="1">Uncharacterized protein</fullName>
    </submittedName>
</protein>
<accession>A0AAD3SGE7</accession>
<comment type="caution">
    <text evidence="1">The sequence shown here is derived from an EMBL/GenBank/DDBJ whole genome shotgun (WGS) entry which is preliminary data.</text>
</comment>